<evidence type="ECO:0000313" key="2">
    <source>
        <dbReference type="EMBL" id="RLQ84964.1"/>
    </source>
</evidence>
<dbReference type="AlphaFoldDB" id="A0A3L7J391"/>
<feature type="chain" id="PRO_5018212712" description="DUF1311 domain-containing protein" evidence="1">
    <location>
        <begin position="20"/>
        <end position="136"/>
    </location>
</feature>
<keyword evidence="1" id="KW-0732">Signal</keyword>
<evidence type="ECO:0008006" key="4">
    <source>
        <dbReference type="Google" id="ProtNLM"/>
    </source>
</evidence>
<reference evidence="2 3" key="1">
    <citation type="submission" date="2018-10" db="EMBL/GenBank/DDBJ databases">
        <title>Notoacmeibacter sp. M2BS9Y-3-1, whole genome shotgun sequence.</title>
        <authorList>
            <person name="Tuo L."/>
        </authorList>
    </citation>
    <scope>NUCLEOTIDE SEQUENCE [LARGE SCALE GENOMIC DNA]</scope>
    <source>
        <strain evidence="2 3">M2BS9Y-3-1</strain>
    </source>
</reference>
<evidence type="ECO:0000256" key="1">
    <source>
        <dbReference type="SAM" id="SignalP"/>
    </source>
</evidence>
<protein>
    <recommendedName>
        <fullName evidence="4">DUF1311 domain-containing protein</fullName>
    </recommendedName>
</protein>
<gene>
    <name evidence="2" type="ORF">D8780_15360</name>
</gene>
<dbReference type="RefSeq" id="WP_121646753.1">
    <property type="nucleotide sequence ID" value="NZ_RCWN01000003.1"/>
</dbReference>
<sequence>MKPLILTLAVLIAAPNAAAARDDFMDFTITMERTYRVCPDRPKEPKWEGNQNIKAAWKGILLQKIYEIQSYEAVIQNDDCSCEVRFPKWNRAMQVYTENFSELTYRDGFEVEDKIRARAKALRGQAKAICDRGGLW</sequence>
<comment type="caution">
    <text evidence="2">The sequence shown here is derived from an EMBL/GenBank/DDBJ whole genome shotgun (WGS) entry which is preliminary data.</text>
</comment>
<organism evidence="2 3">
    <name type="scientific">Notoacmeibacter ruber</name>
    <dbReference type="NCBI Taxonomy" id="2670375"/>
    <lineage>
        <taxon>Bacteria</taxon>
        <taxon>Pseudomonadati</taxon>
        <taxon>Pseudomonadota</taxon>
        <taxon>Alphaproteobacteria</taxon>
        <taxon>Hyphomicrobiales</taxon>
        <taxon>Notoacmeibacteraceae</taxon>
        <taxon>Notoacmeibacter</taxon>
    </lineage>
</organism>
<accession>A0A3L7J391</accession>
<keyword evidence="3" id="KW-1185">Reference proteome</keyword>
<dbReference type="EMBL" id="RCWN01000003">
    <property type="protein sequence ID" value="RLQ84964.1"/>
    <property type="molecule type" value="Genomic_DNA"/>
</dbReference>
<proteinExistence type="predicted"/>
<feature type="signal peptide" evidence="1">
    <location>
        <begin position="1"/>
        <end position="19"/>
    </location>
</feature>
<dbReference type="Proteomes" id="UP000281094">
    <property type="component" value="Unassembled WGS sequence"/>
</dbReference>
<evidence type="ECO:0000313" key="3">
    <source>
        <dbReference type="Proteomes" id="UP000281094"/>
    </source>
</evidence>
<name>A0A3L7J391_9HYPH</name>